<accession>A0A7W7YA24</accession>
<dbReference type="InterPro" id="IPR029069">
    <property type="entry name" value="HotDog_dom_sf"/>
</dbReference>
<dbReference type="Pfam" id="PF14539">
    <property type="entry name" value="DUF4442"/>
    <property type="match status" value="1"/>
</dbReference>
<dbReference type="RefSeq" id="WP_184339326.1">
    <property type="nucleotide sequence ID" value="NZ_JACHIG010000003.1"/>
</dbReference>
<dbReference type="SUPFAM" id="SSF54637">
    <property type="entry name" value="Thioesterase/thiol ester dehydrase-isomerase"/>
    <property type="match status" value="1"/>
</dbReference>
<sequence>MESSVTELPFNRFLGLESSTDPAHLLRLPSGPQYLNHLGTVHASAQLALAEATSGEFLLRAFGPDSGVIPVVRRLESKFRKPAHGSLTSTVTTPPEALNQLRADLAAKGRATISITVELHDESGTHTLSATIEWFLTLDHRTAA</sequence>
<dbReference type="Proteomes" id="UP000590740">
    <property type="component" value="Unassembled WGS sequence"/>
</dbReference>
<protein>
    <submittedName>
        <fullName evidence="1">Acyl-coenzyme A thioesterase PaaI-like protein</fullName>
    </submittedName>
</protein>
<dbReference type="Gene3D" id="3.10.129.10">
    <property type="entry name" value="Hotdog Thioesterase"/>
    <property type="match status" value="1"/>
</dbReference>
<dbReference type="InterPro" id="IPR027961">
    <property type="entry name" value="DUF4442"/>
</dbReference>
<keyword evidence="2" id="KW-1185">Reference proteome</keyword>
<evidence type="ECO:0000313" key="1">
    <source>
        <dbReference type="EMBL" id="MBB5032398.1"/>
    </source>
</evidence>
<dbReference type="CDD" id="cd03440">
    <property type="entry name" value="hot_dog"/>
    <property type="match status" value="1"/>
</dbReference>
<dbReference type="AlphaFoldDB" id="A0A7W7YA24"/>
<evidence type="ECO:0000313" key="2">
    <source>
        <dbReference type="Proteomes" id="UP000590740"/>
    </source>
</evidence>
<reference evidence="1 2" key="1">
    <citation type="submission" date="2020-08" db="EMBL/GenBank/DDBJ databases">
        <title>Genomic Encyclopedia of Type Strains, Phase IV (KMG-IV): sequencing the most valuable type-strain genomes for metagenomic binning, comparative biology and taxonomic classification.</title>
        <authorList>
            <person name="Goeker M."/>
        </authorList>
    </citation>
    <scope>NUCLEOTIDE SEQUENCE [LARGE SCALE GENOMIC DNA]</scope>
    <source>
        <strain evidence="1 2">DSM 12252</strain>
    </source>
</reference>
<comment type="caution">
    <text evidence="1">The sequence shown here is derived from an EMBL/GenBank/DDBJ whole genome shotgun (WGS) entry which is preliminary data.</text>
</comment>
<proteinExistence type="predicted"/>
<name>A0A7W7YA24_9BACT</name>
<gene>
    <name evidence="1" type="ORF">HNQ65_001975</name>
</gene>
<dbReference type="EMBL" id="JACHIG010000003">
    <property type="protein sequence ID" value="MBB5032398.1"/>
    <property type="molecule type" value="Genomic_DNA"/>
</dbReference>
<organism evidence="1 2">
    <name type="scientific">Prosthecobacter vanneervenii</name>
    <dbReference type="NCBI Taxonomy" id="48466"/>
    <lineage>
        <taxon>Bacteria</taxon>
        <taxon>Pseudomonadati</taxon>
        <taxon>Verrucomicrobiota</taxon>
        <taxon>Verrucomicrobiia</taxon>
        <taxon>Verrucomicrobiales</taxon>
        <taxon>Verrucomicrobiaceae</taxon>
        <taxon>Prosthecobacter</taxon>
    </lineage>
</organism>